<feature type="domain" description="Rhodanese" evidence="1">
    <location>
        <begin position="40"/>
        <end position="84"/>
    </location>
</feature>
<keyword evidence="3" id="KW-1185">Reference proteome</keyword>
<gene>
    <name evidence="2" type="ORF">BOKJ2_LOCUS3075</name>
</gene>
<dbReference type="InterPro" id="IPR036873">
    <property type="entry name" value="Rhodanese-like_dom_sf"/>
</dbReference>
<organism evidence="2 3">
    <name type="scientific">Bursaphelenchus okinawaensis</name>
    <dbReference type="NCBI Taxonomy" id="465554"/>
    <lineage>
        <taxon>Eukaryota</taxon>
        <taxon>Metazoa</taxon>
        <taxon>Ecdysozoa</taxon>
        <taxon>Nematoda</taxon>
        <taxon>Chromadorea</taxon>
        <taxon>Rhabditida</taxon>
        <taxon>Tylenchina</taxon>
        <taxon>Tylenchomorpha</taxon>
        <taxon>Aphelenchoidea</taxon>
        <taxon>Aphelenchoididae</taxon>
        <taxon>Bursaphelenchus</taxon>
    </lineage>
</organism>
<dbReference type="Pfam" id="PF00581">
    <property type="entry name" value="Rhodanese"/>
    <property type="match status" value="1"/>
</dbReference>
<dbReference type="AlphaFoldDB" id="A0A811K3E9"/>
<accession>A0A811K3E9</accession>
<dbReference type="Proteomes" id="UP000614601">
    <property type="component" value="Unassembled WGS sequence"/>
</dbReference>
<dbReference type="Proteomes" id="UP000783686">
    <property type="component" value="Unassembled WGS sequence"/>
</dbReference>
<name>A0A811K3E9_9BILA</name>
<evidence type="ECO:0000259" key="1">
    <source>
        <dbReference type="PROSITE" id="PS50206"/>
    </source>
</evidence>
<dbReference type="EMBL" id="CAJFCW020000002">
    <property type="protein sequence ID" value="CAG9090891.1"/>
    <property type="molecule type" value="Genomic_DNA"/>
</dbReference>
<dbReference type="EMBL" id="CAJFDH010000002">
    <property type="protein sequence ID" value="CAD5210213.1"/>
    <property type="molecule type" value="Genomic_DNA"/>
</dbReference>
<dbReference type="SUPFAM" id="SSF52821">
    <property type="entry name" value="Rhodanese/Cell cycle control phosphatase"/>
    <property type="match status" value="1"/>
</dbReference>
<comment type="caution">
    <text evidence="2">The sequence shown here is derived from an EMBL/GenBank/DDBJ whole genome shotgun (WGS) entry which is preliminary data.</text>
</comment>
<protein>
    <recommendedName>
        <fullName evidence="1">Rhodanese domain-containing protein</fullName>
    </recommendedName>
</protein>
<evidence type="ECO:0000313" key="2">
    <source>
        <dbReference type="EMBL" id="CAD5210213.1"/>
    </source>
</evidence>
<proteinExistence type="predicted"/>
<dbReference type="PROSITE" id="PS50206">
    <property type="entry name" value="RHODANESE_3"/>
    <property type="match status" value="1"/>
</dbReference>
<dbReference type="InterPro" id="IPR001763">
    <property type="entry name" value="Rhodanese-like_dom"/>
</dbReference>
<dbReference type="Gene3D" id="3.40.250.10">
    <property type="entry name" value="Rhodanese-like domain"/>
    <property type="match status" value="1"/>
</dbReference>
<dbReference type="OrthoDB" id="426001at2759"/>
<reference evidence="2" key="1">
    <citation type="submission" date="2020-09" db="EMBL/GenBank/DDBJ databases">
        <authorList>
            <person name="Kikuchi T."/>
        </authorList>
    </citation>
    <scope>NUCLEOTIDE SEQUENCE</scope>
    <source>
        <strain evidence="2">SH1</strain>
    </source>
</reference>
<evidence type="ECO:0000313" key="3">
    <source>
        <dbReference type="Proteomes" id="UP000614601"/>
    </source>
</evidence>
<sequence length="145" mass="16803">MGVSENVTTRIITALDPTNDMKLEVLDQHEVANILNTTSLPQQYLILDCRSFFDYNYSHIKGAKNAFYSKILRRRFLNGKTSDDYLLSQLMNGIDKCQQLDRFLIIYGVDDQKYAENSQAFLDVLLRRIDEYGLFSKALHLKGRI</sequence>